<dbReference type="GO" id="GO:0045892">
    <property type="term" value="P:negative regulation of DNA-templated transcription"/>
    <property type="evidence" value="ECO:0007669"/>
    <property type="project" value="UniProtKB-ARBA"/>
</dbReference>
<keyword evidence="2" id="KW-0238">DNA-binding</keyword>
<dbReference type="Proteomes" id="UP000199476">
    <property type="component" value="Unassembled WGS sequence"/>
</dbReference>
<dbReference type="GO" id="GO:0046872">
    <property type="term" value="F:metal ion binding"/>
    <property type="evidence" value="ECO:0007669"/>
    <property type="project" value="InterPro"/>
</dbReference>
<dbReference type="RefSeq" id="WP_345788689.1">
    <property type="nucleotide sequence ID" value="NZ_FNGO01000012.1"/>
</dbReference>
<organism evidence="2 3">
    <name type="scientific">Halarsenatibacter silvermanii</name>
    <dbReference type="NCBI Taxonomy" id="321763"/>
    <lineage>
        <taxon>Bacteria</taxon>
        <taxon>Bacillati</taxon>
        <taxon>Bacillota</taxon>
        <taxon>Clostridia</taxon>
        <taxon>Halanaerobiales</taxon>
        <taxon>Halarsenatibacteraceae</taxon>
        <taxon>Halarsenatibacter</taxon>
    </lineage>
</organism>
<evidence type="ECO:0000313" key="3">
    <source>
        <dbReference type="Proteomes" id="UP000199476"/>
    </source>
</evidence>
<accession>A0A1G9P795</accession>
<dbReference type="EMBL" id="FNGO01000012">
    <property type="protein sequence ID" value="SDL94584.1"/>
    <property type="molecule type" value="Genomic_DNA"/>
</dbReference>
<dbReference type="STRING" id="321763.SAMN04488692_11230"/>
<evidence type="ECO:0000313" key="2">
    <source>
        <dbReference type="EMBL" id="SDL94584.1"/>
    </source>
</evidence>
<protein>
    <submittedName>
        <fullName evidence="2">DNA-binding transcriptional regulator, FrmR family</fullName>
    </submittedName>
</protein>
<keyword evidence="3" id="KW-1185">Reference proteome</keyword>
<dbReference type="GO" id="GO:0003677">
    <property type="term" value="F:DNA binding"/>
    <property type="evidence" value="ECO:0007669"/>
    <property type="project" value="UniProtKB-KW"/>
</dbReference>
<reference evidence="2 3" key="1">
    <citation type="submission" date="2016-10" db="EMBL/GenBank/DDBJ databases">
        <authorList>
            <person name="de Groot N.N."/>
        </authorList>
    </citation>
    <scope>NUCLEOTIDE SEQUENCE [LARGE SCALE GENOMIC DNA]</scope>
    <source>
        <strain evidence="2 3">SLAS-1</strain>
    </source>
</reference>
<dbReference type="InterPro" id="IPR003735">
    <property type="entry name" value="Metal_Tscrpt_repr"/>
</dbReference>
<dbReference type="InterPro" id="IPR038390">
    <property type="entry name" value="Metal_Tscrpt_repr_sf"/>
</dbReference>
<proteinExistence type="predicted"/>
<dbReference type="PANTHER" id="PTHR33677">
    <property type="entry name" value="TRANSCRIPTIONAL REPRESSOR FRMR-RELATED"/>
    <property type="match status" value="1"/>
</dbReference>
<dbReference type="AlphaFoldDB" id="A0A1G9P795"/>
<sequence length="112" mass="12644">MEDVELNSDSADDDKPLNKSEMSSLEEEDKQALLNRLNRIEGQVRGIKKMIRNEKYCIDILTQITATRGALKNAGLKVLNRHIEGCVSDAIEKGESKEVVPELIDIVNRFMD</sequence>
<dbReference type="CDD" id="cd10148">
    <property type="entry name" value="CsoR-like_DUF156"/>
    <property type="match status" value="1"/>
</dbReference>
<dbReference type="Pfam" id="PF02583">
    <property type="entry name" value="Trns_repr_metal"/>
    <property type="match status" value="1"/>
</dbReference>
<feature type="compositionally biased region" description="Acidic residues" evidence="1">
    <location>
        <begin position="1"/>
        <end position="12"/>
    </location>
</feature>
<feature type="region of interest" description="Disordered" evidence="1">
    <location>
        <begin position="1"/>
        <end position="27"/>
    </location>
</feature>
<dbReference type="Gene3D" id="1.20.58.1000">
    <property type="entry name" value="Metal-sensitive repressor, helix protomer"/>
    <property type="match status" value="1"/>
</dbReference>
<gene>
    <name evidence="2" type="ORF">SAMN04488692_11230</name>
</gene>
<evidence type="ECO:0000256" key="1">
    <source>
        <dbReference type="SAM" id="MobiDB-lite"/>
    </source>
</evidence>
<name>A0A1G9P795_9FIRM</name>